<evidence type="ECO:0000313" key="11">
    <source>
        <dbReference type="Proteomes" id="UP001597131"/>
    </source>
</evidence>
<evidence type="ECO:0000256" key="5">
    <source>
        <dbReference type="ARBA" id="ARBA00022801"/>
    </source>
</evidence>
<sequence length="576" mass="63495">MNYPILSFYKTLFKRAFILLFIITSSCKTQEQPREAEKERGLIAQKAMVVSAREEASQIGLSILKKGGNAFDAMVATEMSLAVSYPFAGNLGGGGFMVYRKSDGESGSLDYREKAPLKASKDMYLDEEGNVIPDKSTFGAMAVGVPGTVAGIFAVHEKFGSLPMKEILQPVIALANRGVVVTKKQAETLAKYREKIIKANNKDILFAKEFKAGDTIKNIALARTLQRIAENGRKEFYQGETGKMLVDYLSEKGGIISMEDLAQYKTFWRDPIKVEYKDLDIISMPPPSSGGIVLGQILKMAEPYPLKDYGHNSLKTIQVLTEAERRAYADRSFYLGDPDYVNIPTDTLLSDSYLNGRMDSFSFDKATPSSSLEHGEIAGYESNETTHYSIVDQFGNAIAATTTLNGAYGSKLYVDELGFFLNNEMNDFSIKPGFPNMFGLIGAEANSIEPGKKMLSSMTPTIVEKGDKLYMTLGSPGGSTIITSVLQTILNVSEFDMTMQEAVNAPRFHHQWLPDEILFEPKAFDAELLQELKDKRYNINESNSRIIGKVDAILRLPDGKLEGGADRRGDDSAAGF</sequence>
<accession>A0ABW3NPJ4</accession>
<dbReference type="PRINTS" id="PR01210">
    <property type="entry name" value="GGTRANSPTASE"/>
</dbReference>
<evidence type="ECO:0000313" key="10">
    <source>
        <dbReference type="EMBL" id="MFD1095518.1"/>
    </source>
</evidence>
<evidence type="ECO:0000256" key="9">
    <source>
        <dbReference type="RuleBase" id="RU368036"/>
    </source>
</evidence>
<protein>
    <recommendedName>
        <fullName evidence="9">Glutathione hydrolase proenzyme</fullName>
        <ecNumber evidence="9">2.3.2.2</ecNumber>
        <ecNumber evidence="9">3.4.19.13</ecNumber>
    </recommendedName>
    <component>
        <recommendedName>
            <fullName evidence="9">Glutathione hydrolase large chain</fullName>
        </recommendedName>
    </component>
    <component>
        <recommendedName>
            <fullName evidence="9">Glutathione hydrolase small chain</fullName>
        </recommendedName>
    </component>
</protein>
<keyword evidence="7 9" id="KW-0012">Acyltransferase</keyword>
<name>A0ABW3NPJ4_9FLAO</name>
<dbReference type="InterPro" id="IPR029055">
    <property type="entry name" value="Ntn_hydrolases_N"/>
</dbReference>
<keyword evidence="11" id="KW-1185">Reference proteome</keyword>
<dbReference type="NCBIfam" id="TIGR00066">
    <property type="entry name" value="g_glut_trans"/>
    <property type="match status" value="1"/>
</dbReference>
<dbReference type="InterPro" id="IPR043138">
    <property type="entry name" value="GGT_lsub"/>
</dbReference>
<keyword evidence="6 9" id="KW-0865">Zymogen</keyword>
<dbReference type="Gene3D" id="1.10.246.130">
    <property type="match status" value="1"/>
</dbReference>
<dbReference type="GO" id="GO:0103068">
    <property type="term" value="F:leukotriene C4 gamma-glutamyl transferase activity"/>
    <property type="evidence" value="ECO:0007669"/>
    <property type="project" value="UniProtKB-EC"/>
</dbReference>
<comment type="catalytic activity">
    <reaction evidence="1 9">
        <text>an S-substituted glutathione + H2O = an S-substituted L-cysteinylglycine + L-glutamate</text>
        <dbReference type="Rhea" id="RHEA:59468"/>
        <dbReference type="ChEBI" id="CHEBI:15377"/>
        <dbReference type="ChEBI" id="CHEBI:29985"/>
        <dbReference type="ChEBI" id="CHEBI:90779"/>
        <dbReference type="ChEBI" id="CHEBI:143103"/>
        <dbReference type="EC" id="3.4.19.13"/>
    </reaction>
</comment>
<keyword evidence="5 9" id="KW-0378">Hydrolase</keyword>
<evidence type="ECO:0000256" key="4">
    <source>
        <dbReference type="ARBA" id="ARBA00022679"/>
    </source>
</evidence>
<dbReference type="EC" id="2.3.2.2" evidence="9"/>
<evidence type="ECO:0000256" key="3">
    <source>
        <dbReference type="ARBA" id="ARBA00009381"/>
    </source>
</evidence>
<dbReference type="Proteomes" id="UP001597131">
    <property type="component" value="Unassembled WGS sequence"/>
</dbReference>
<dbReference type="Pfam" id="PF01019">
    <property type="entry name" value="G_glu_transpept"/>
    <property type="match status" value="1"/>
</dbReference>
<reference evidence="11" key="1">
    <citation type="journal article" date="2019" name="Int. J. Syst. Evol. Microbiol.">
        <title>The Global Catalogue of Microorganisms (GCM) 10K type strain sequencing project: providing services to taxonomists for standard genome sequencing and annotation.</title>
        <authorList>
            <consortium name="The Broad Institute Genomics Platform"/>
            <consortium name="The Broad Institute Genome Sequencing Center for Infectious Disease"/>
            <person name="Wu L."/>
            <person name="Ma J."/>
        </authorList>
    </citation>
    <scope>NUCLEOTIDE SEQUENCE [LARGE SCALE GENOMIC DNA]</scope>
    <source>
        <strain evidence="11">CCUG 64793</strain>
    </source>
</reference>
<dbReference type="PANTHER" id="PTHR43199">
    <property type="entry name" value="GLUTATHIONE HYDROLASE"/>
    <property type="match status" value="1"/>
</dbReference>
<dbReference type="SUPFAM" id="SSF56235">
    <property type="entry name" value="N-terminal nucleophile aminohydrolases (Ntn hydrolases)"/>
    <property type="match status" value="1"/>
</dbReference>
<comment type="catalytic activity">
    <reaction evidence="8 9">
        <text>an N-terminal (5-L-glutamyl)-[peptide] + an alpha-amino acid = 5-L-glutamyl amino acid + an N-terminal L-alpha-aminoacyl-[peptide]</text>
        <dbReference type="Rhea" id="RHEA:23904"/>
        <dbReference type="Rhea" id="RHEA-COMP:9780"/>
        <dbReference type="Rhea" id="RHEA-COMP:9795"/>
        <dbReference type="ChEBI" id="CHEBI:77644"/>
        <dbReference type="ChEBI" id="CHEBI:78597"/>
        <dbReference type="ChEBI" id="CHEBI:78599"/>
        <dbReference type="ChEBI" id="CHEBI:78608"/>
        <dbReference type="EC" id="2.3.2.2"/>
    </reaction>
</comment>
<dbReference type="Gene3D" id="3.60.20.40">
    <property type="match status" value="1"/>
</dbReference>
<dbReference type="InterPro" id="IPR000101">
    <property type="entry name" value="GGT_peptidase"/>
</dbReference>
<evidence type="ECO:0000256" key="2">
    <source>
        <dbReference type="ARBA" id="ARBA00001089"/>
    </source>
</evidence>
<dbReference type="EMBL" id="JBHTLI010000001">
    <property type="protein sequence ID" value="MFD1095518.1"/>
    <property type="molecule type" value="Genomic_DNA"/>
</dbReference>
<dbReference type="InterPro" id="IPR051792">
    <property type="entry name" value="GGT_bact"/>
</dbReference>
<evidence type="ECO:0000256" key="6">
    <source>
        <dbReference type="ARBA" id="ARBA00023145"/>
    </source>
</evidence>
<dbReference type="PANTHER" id="PTHR43199:SF1">
    <property type="entry name" value="GLUTATHIONE HYDROLASE PROENZYME"/>
    <property type="match status" value="1"/>
</dbReference>
<evidence type="ECO:0000256" key="7">
    <source>
        <dbReference type="ARBA" id="ARBA00023315"/>
    </source>
</evidence>
<proteinExistence type="inferred from homology"/>
<organism evidence="10 11">
    <name type="scientific">Salegentibacter chungangensis</name>
    <dbReference type="NCBI Taxonomy" id="1335724"/>
    <lineage>
        <taxon>Bacteria</taxon>
        <taxon>Pseudomonadati</taxon>
        <taxon>Bacteroidota</taxon>
        <taxon>Flavobacteriia</taxon>
        <taxon>Flavobacteriales</taxon>
        <taxon>Flavobacteriaceae</taxon>
        <taxon>Salegentibacter</taxon>
    </lineage>
</organism>
<comment type="PTM">
    <text evidence="9">Cleaved by autocatalysis into a large and a small subunit.</text>
</comment>
<comment type="catalytic activity">
    <reaction evidence="2 9">
        <text>glutathione + H2O = L-cysteinylglycine + L-glutamate</text>
        <dbReference type="Rhea" id="RHEA:28807"/>
        <dbReference type="ChEBI" id="CHEBI:15377"/>
        <dbReference type="ChEBI" id="CHEBI:29985"/>
        <dbReference type="ChEBI" id="CHEBI:57925"/>
        <dbReference type="ChEBI" id="CHEBI:61694"/>
        <dbReference type="EC" id="3.4.19.13"/>
    </reaction>
</comment>
<comment type="pathway">
    <text evidence="9">Sulfur metabolism; glutathione metabolism.</text>
</comment>
<comment type="subunit">
    <text evidence="9">This enzyme consists of two polypeptide chains, which are synthesized in precursor form from a single polypeptide.</text>
</comment>
<keyword evidence="9" id="KW-0317">Glutathione biosynthesis</keyword>
<comment type="caution">
    <text evidence="10">The sequence shown here is derived from an EMBL/GenBank/DDBJ whole genome shotgun (WGS) entry which is preliminary data.</text>
</comment>
<keyword evidence="4 9" id="KW-0808">Transferase</keyword>
<comment type="similarity">
    <text evidence="3 9">Belongs to the gamma-glutamyltransferase family.</text>
</comment>
<gene>
    <name evidence="10" type="primary">ggt</name>
    <name evidence="10" type="ORF">ACFQ3Q_07155</name>
</gene>
<dbReference type="RefSeq" id="WP_380744323.1">
    <property type="nucleotide sequence ID" value="NZ_JBHTLI010000001.1"/>
</dbReference>
<dbReference type="InterPro" id="IPR043137">
    <property type="entry name" value="GGT_ssub_C"/>
</dbReference>
<evidence type="ECO:0000256" key="1">
    <source>
        <dbReference type="ARBA" id="ARBA00001049"/>
    </source>
</evidence>
<evidence type="ECO:0000256" key="8">
    <source>
        <dbReference type="ARBA" id="ARBA00047417"/>
    </source>
</evidence>
<dbReference type="EC" id="3.4.19.13" evidence="9"/>